<evidence type="ECO:0000313" key="1">
    <source>
        <dbReference type="EMBL" id="MDP9897022.1"/>
    </source>
</evidence>
<accession>A0AAW8D3Q7</accession>
<evidence type="ECO:0000313" key="2">
    <source>
        <dbReference type="Proteomes" id="UP001242045"/>
    </source>
</evidence>
<name>A0AAW8D3Q7_9BURK</name>
<dbReference type="AlphaFoldDB" id="A0AAW8D3Q7"/>
<dbReference type="EMBL" id="JAUSRD010000023">
    <property type="protein sequence ID" value="MDP9897022.1"/>
    <property type="molecule type" value="Genomic_DNA"/>
</dbReference>
<protein>
    <submittedName>
        <fullName evidence="1">Uncharacterized protein</fullName>
    </submittedName>
</protein>
<comment type="caution">
    <text evidence="1">The sequence shown here is derived from an EMBL/GenBank/DDBJ whole genome shotgun (WGS) entry which is preliminary data.</text>
</comment>
<gene>
    <name evidence="1" type="ORF">J2W31_006164</name>
</gene>
<reference evidence="1" key="1">
    <citation type="submission" date="2023-07" db="EMBL/GenBank/DDBJ databases">
        <title>Sorghum-associated microbial communities from plants grown in Nebraska, USA.</title>
        <authorList>
            <person name="Schachtman D."/>
        </authorList>
    </citation>
    <scope>NUCLEOTIDE SEQUENCE</scope>
    <source>
        <strain evidence="1">DS3754</strain>
    </source>
</reference>
<proteinExistence type="predicted"/>
<sequence length="36" mass="3992">MAKRPAPSKRCTDINMRAAIGVPLSDEDMKTLRSQC</sequence>
<organism evidence="1 2">
    <name type="scientific">Variovorax boronicumulans</name>
    <dbReference type="NCBI Taxonomy" id="436515"/>
    <lineage>
        <taxon>Bacteria</taxon>
        <taxon>Pseudomonadati</taxon>
        <taxon>Pseudomonadota</taxon>
        <taxon>Betaproteobacteria</taxon>
        <taxon>Burkholderiales</taxon>
        <taxon>Comamonadaceae</taxon>
        <taxon>Variovorax</taxon>
    </lineage>
</organism>
<dbReference type="Proteomes" id="UP001242045">
    <property type="component" value="Unassembled WGS sequence"/>
</dbReference>